<dbReference type="Gene3D" id="1.20.1250.20">
    <property type="entry name" value="MFS general substrate transporter like domains"/>
    <property type="match status" value="1"/>
</dbReference>
<dbReference type="EMBL" id="BJOU01000017">
    <property type="protein sequence ID" value="GED99208.1"/>
    <property type="molecule type" value="Genomic_DNA"/>
</dbReference>
<dbReference type="CDD" id="cd17316">
    <property type="entry name" value="MFS_SV2_like"/>
    <property type="match status" value="1"/>
</dbReference>
<dbReference type="InterPro" id="IPR005829">
    <property type="entry name" value="Sugar_transporter_CS"/>
</dbReference>
<feature type="transmembrane region" description="Helical" evidence="6">
    <location>
        <begin position="31"/>
        <end position="56"/>
    </location>
</feature>
<keyword evidence="5 6" id="KW-0472">Membrane</keyword>
<dbReference type="InterPro" id="IPR036259">
    <property type="entry name" value="MFS_trans_sf"/>
</dbReference>
<evidence type="ECO:0000256" key="5">
    <source>
        <dbReference type="ARBA" id="ARBA00023136"/>
    </source>
</evidence>
<evidence type="ECO:0000313" key="9">
    <source>
        <dbReference type="Proteomes" id="UP000444980"/>
    </source>
</evidence>
<evidence type="ECO:0000256" key="1">
    <source>
        <dbReference type="ARBA" id="ARBA00004651"/>
    </source>
</evidence>
<feature type="transmembrane region" description="Helical" evidence="6">
    <location>
        <begin position="62"/>
        <end position="85"/>
    </location>
</feature>
<proteinExistence type="predicted"/>
<keyword evidence="2" id="KW-0813">Transport</keyword>
<dbReference type="RefSeq" id="WP_228460982.1">
    <property type="nucleotide sequence ID" value="NZ_BJOU01000017.1"/>
</dbReference>
<feature type="domain" description="Major facilitator superfamily (MFS) profile" evidence="7">
    <location>
        <begin position="31"/>
        <end position="451"/>
    </location>
</feature>
<dbReference type="PANTHER" id="PTHR23511">
    <property type="entry name" value="SYNAPTIC VESICLE GLYCOPROTEIN 2"/>
    <property type="match status" value="1"/>
</dbReference>
<feature type="transmembrane region" description="Helical" evidence="6">
    <location>
        <begin position="427"/>
        <end position="447"/>
    </location>
</feature>
<evidence type="ECO:0000256" key="3">
    <source>
        <dbReference type="ARBA" id="ARBA00022692"/>
    </source>
</evidence>
<organism evidence="8 9">
    <name type="scientific">Gordonia crocea</name>
    <dbReference type="NCBI Taxonomy" id="589162"/>
    <lineage>
        <taxon>Bacteria</taxon>
        <taxon>Bacillati</taxon>
        <taxon>Actinomycetota</taxon>
        <taxon>Actinomycetes</taxon>
        <taxon>Mycobacteriales</taxon>
        <taxon>Gordoniaceae</taxon>
        <taxon>Gordonia</taxon>
    </lineage>
</organism>
<name>A0A7I9V178_9ACTN</name>
<feature type="transmembrane region" description="Helical" evidence="6">
    <location>
        <begin position="306"/>
        <end position="326"/>
    </location>
</feature>
<dbReference type="InterPro" id="IPR005828">
    <property type="entry name" value="MFS_sugar_transport-like"/>
</dbReference>
<evidence type="ECO:0000256" key="4">
    <source>
        <dbReference type="ARBA" id="ARBA00022989"/>
    </source>
</evidence>
<dbReference type="SUPFAM" id="SSF103473">
    <property type="entry name" value="MFS general substrate transporter"/>
    <property type="match status" value="1"/>
</dbReference>
<dbReference type="PANTHER" id="PTHR23511:SF34">
    <property type="entry name" value="SYNAPTIC VESICLE GLYCOPROTEIN 2"/>
    <property type="match status" value="1"/>
</dbReference>
<keyword evidence="9" id="KW-1185">Reference proteome</keyword>
<comment type="subcellular location">
    <subcellularLocation>
        <location evidence="1">Cell membrane</location>
        <topology evidence="1">Multi-pass membrane protein</topology>
    </subcellularLocation>
</comment>
<evidence type="ECO:0000256" key="2">
    <source>
        <dbReference type="ARBA" id="ARBA00022448"/>
    </source>
</evidence>
<feature type="transmembrane region" description="Helical" evidence="6">
    <location>
        <begin position="188"/>
        <end position="205"/>
    </location>
</feature>
<dbReference type="PROSITE" id="PS50850">
    <property type="entry name" value="MFS"/>
    <property type="match status" value="1"/>
</dbReference>
<dbReference type="GO" id="GO:0022857">
    <property type="term" value="F:transmembrane transporter activity"/>
    <property type="evidence" value="ECO:0007669"/>
    <property type="project" value="InterPro"/>
</dbReference>
<sequence length="466" mass="50094">MTPAARLGPPDAASIGARLDRLPITPMHRRVTAIIGLGLFFDLYEVFLAGTLAVVLKQQFRLSGTGLTLLLSSVFLGMFLGAILIGRISDRIGRRPAFLLSMSVYSVFTLAAAFSPGAGALVASRFLAGVGIGAEPPVSDAYLGDMLPARYRGRYTAWAYTAAFLGVPAAGFGGHWLVGREPLGFDGWRWLFLLGAMGAVIMFFLRRRLPESPRWLATVGRHDEADAIVTTMEEQARRRGLPLPDPETPTAAAREADGKGRVRELFGPGLRRRTGMMVVLQFFQSWGYYGFGTLVPIVLAAKGYDIVTSLAFLGVTYLGYPIGSLLSLPVIDRVERKHLIVVSVVFMAGFGIAFGYADSPAQIMAVGFAYTAVSNVFSNAYHVYQAEVFPTRVRGTAASWAYSLSRLSSALMPFILLPILEHRGQTALFAVVAAAMTAVAIAVGGFGPRTTGLALDEVNAAADTRR</sequence>
<protein>
    <submittedName>
        <fullName evidence="8">MFS transporter</fullName>
    </submittedName>
</protein>
<dbReference type="AlphaFoldDB" id="A0A7I9V178"/>
<dbReference type="GO" id="GO:0005886">
    <property type="term" value="C:plasma membrane"/>
    <property type="evidence" value="ECO:0007669"/>
    <property type="project" value="UniProtKB-SubCell"/>
</dbReference>
<comment type="caution">
    <text evidence="8">The sequence shown here is derived from an EMBL/GenBank/DDBJ whole genome shotgun (WGS) entry which is preliminary data.</text>
</comment>
<feature type="transmembrane region" description="Helical" evidence="6">
    <location>
        <begin position="400"/>
        <end position="420"/>
    </location>
</feature>
<keyword evidence="3 6" id="KW-0812">Transmembrane</keyword>
<dbReference type="Pfam" id="PF00083">
    <property type="entry name" value="Sugar_tr"/>
    <property type="match status" value="1"/>
</dbReference>
<accession>A0A7I9V178</accession>
<evidence type="ECO:0000313" key="8">
    <source>
        <dbReference type="EMBL" id="GED99208.1"/>
    </source>
</evidence>
<feature type="transmembrane region" description="Helical" evidence="6">
    <location>
        <begin position="338"/>
        <end position="357"/>
    </location>
</feature>
<reference evidence="9" key="1">
    <citation type="submission" date="2019-06" db="EMBL/GenBank/DDBJ databases">
        <title>Gordonia isolated from sludge of a wastewater treatment plant.</title>
        <authorList>
            <person name="Tamura T."/>
            <person name="Aoyama K."/>
            <person name="Kang Y."/>
            <person name="Saito S."/>
            <person name="Akiyama N."/>
            <person name="Yazawa K."/>
            <person name="Gonoi T."/>
            <person name="Mikami Y."/>
        </authorList>
    </citation>
    <scope>NUCLEOTIDE SEQUENCE [LARGE SCALE GENOMIC DNA]</scope>
    <source>
        <strain evidence="9">NBRC 107697</strain>
    </source>
</reference>
<feature type="transmembrane region" description="Helical" evidence="6">
    <location>
        <begin position="97"/>
        <end position="116"/>
    </location>
</feature>
<evidence type="ECO:0000259" key="7">
    <source>
        <dbReference type="PROSITE" id="PS50850"/>
    </source>
</evidence>
<keyword evidence="4 6" id="KW-1133">Transmembrane helix</keyword>
<dbReference type="Proteomes" id="UP000444980">
    <property type="component" value="Unassembled WGS sequence"/>
</dbReference>
<gene>
    <name evidence="8" type="primary">ydjE</name>
    <name evidence="8" type="ORF">nbrc107697_32470</name>
</gene>
<dbReference type="PROSITE" id="PS00216">
    <property type="entry name" value="SUGAR_TRANSPORT_1"/>
    <property type="match status" value="1"/>
</dbReference>
<dbReference type="InterPro" id="IPR020846">
    <property type="entry name" value="MFS_dom"/>
</dbReference>
<feature type="transmembrane region" description="Helical" evidence="6">
    <location>
        <begin position="155"/>
        <end position="176"/>
    </location>
</feature>
<evidence type="ECO:0000256" key="6">
    <source>
        <dbReference type="SAM" id="Phobius"/>
    </source>
</evidence>
<feature type="transmembrane region" description="Helical" evidence="6">
    <location>
        <begin position="278"/>
        <end position="300"/>
    </location>
</feature>